<accession>A0A9P6KDD4</accession>
<organism evidence="2 3">
    <name type="scientific">Lunasporangiospora selenospora</name>
    <dbReference type="NCBI Taxonomy" id="979761"/>
    <lineage>
        <taxon>Eukaryota</taxon>
        <taxon>Fungi</taxon>
        <taxon>Fungi incertae sedis</taxon>
        <taxon>Mucoromycota</taxon>
        <taxon>Mortierellomycotina</taxon>
        <taxon>Mortierellomycetes</taxon>
        <taxon>Mortierellales</taxon>
        <taxon>Mortierellaceae</taxon>
        <taxon>Lunasporangiospora</taxon>
    </lineage>
</organism>
<feature type="non-terminal residue" evidence="2">
    <location>
        <position position="203"/>
    </location>
</feature>
<feature type="chain" id="PRO_5040270709" evidence="1">
    <location>
        <begin position="26"/>
        <end position="203"/>
    </location>
</feature>
<comment type="caution">
    <text evidence="2">The sequence shown here is derived from an EMBL/GenBank/DDBJ whole genome shotgun (WGS) entry which is preliminary data.</text>
</comment>
<proteinExistence type="predicted"/>
<evidence type="ECO:0000313" key="3">
    <source>
        <dbReference type="Proteomes" id="UP000780801"/>
    </source>
</evidence>
<dbReference type="InterPro" id="IPR011043">
    <property type="entry name" value="Gal_Oxase/kelch_b-propeller"/>
</dbReference>
<dbReference type="OrthoDB" id="2346905at2759"/>
<keyword evidence="3" id="KW-1185">Reference proteome</keyword>
<sequence length="203" mass="22737">MPLNQIIRALLIFGAIHSQLHLANAFQQPPQLLAGSAYIRSKDRFYIISGIDKDGKNSSQFFYFDLSVPWPASQPAYEFLPGMSDDWRFSGVASSDGKEITCFVNATSGAYTSQYNLSRGSWYRSFIQLPYFSQDIQAVLEPNTGNIFLAGGSMNQTMMVIYYPADQSFQQVFLPPDGMLGILSYRAVWSPMTNGILYFGGWP</sequence>
<dbReference type="AlphaFoldDB" id="A0A9P6KDD4"/>
<evidence type="ECO:0000313" key="2">
    <source>
        <dbReference type="EMBL" id="KAF9581349.1"/>
    </source>
</evidence>
<reference evidence="2" key="1">
    <citation type="journal article" date="2020" name="Fungal Divers.">
        <title>Resolving the Mortierellaceae phylogeny through synthesis of multi-gene phylogenetics and phylogenomics.</title>
        <authorList>
            <person name="Vandepol N."/>
            <person name="Liber J."/>
            <person name="Desiro A."/>
            <person name="Na H."/>
            <person name="Kennedy M."/>
            <person name="Barry K."/>
            <person name="Grigoriev I.V."/>
            <person name="Miller A.N."/>
            <person name="O'Donnell K."/>
            <person name="Stajich J.E."/>
            <person name="Bonito G."/>
        </authorList>
    </citation>
    <scope>NUCLEOTIDE SEQUENCE</scope>
    <source>
        <strain evidence="2">KOD1015</strain>
    </source>
</reference>
<feature type="signal peptide" evidence="1">
    <location>
        <begin position="1"/>
        <end position="25"/>
    </location>
</feature>
<evidence type="ECO:0000256" key="1">
    <source>
        <dbReference type="SAM" id="SignalP"/>
    </source>
</evidence>
<dbReference type="SUPFAM" id="SSF50965">
    <property type="entry name" value="Galactose oxidase, central domain"/>
    <property type="match status" value="1"/>
</dbReference>
<protein>
    <submittedName>
        <fullName evidence="2">Uncharacterized protein</fullName>
    </submittedName>
</protein>
<dbReference type="EMBL" id="JAABOA010001540">
    <property type="protein sequence ID" value="KAF9581349.1"/>
    <property type="molecule type" value="Genomic_DNA"/>
</dbReference>
<gene>
    <name evidence="2" type="ORF">BGW38_001676</name>
</gene>
<name>A0A9P6KDD4_9FUNG</name>
<keyword evidence="1" id="KW-0732">Signal</keyword>
<dbReference type="Proteomes" id="UP000780801">
    <property type="component" value="Unassembled WGS sequence"/>
</dbReference>